<dbReference type="PROSITE" id="PS50887">
    <property type="entry name" value="GGDEF"/>
    <property type="match status" value="1"/>
</dbReference>
<dbReference type="InterPro" id="IPR050706">
    <property type="entry name" value="Cyclic-di-GMP_PDE-like"/>
</dbReference>
<dbReference type="EC" id="3.1.4.52" evidence="3"/>
<feature type="domain" description="GGDEF" evidence="2">
    <location>
        <begin position="67"/>
        <end position="194"/>
    </location>
</feature>
<keyword evidence="3" id="KW-0378">Hydrolase</keyword>
<dbReference type="EMBL" id="JBBMFS010000002">
    <property type="protein sequence ID" value="MEQ2554027.1"/>
    <property type="molecule type" value="Genomic_DNA"/>
</dbReference>
<evidence type="ECO:0000313" key="4">
    <source>
        <dbReference type="Proteomes" id="UP001546774"/>
    </source>
</evidence>
<dbReference type="Gene3D" id="3.20.20.450">
    <property type="entry name" value="EAL domain"/>
    <property type="match status" value="1"/>
</dbReference>
<accession>A0ABV1H3S3</accession>
<dbReference type="PANTHER" id="PTHR33121">
    <property type="entry name" value="CYCLIC DI-GMP PHOSPHODIESTERASE PDEF"/>
    <property type="match status" value="1"/>
</dbReference>
<dbReference type="InterPro" id="IPR001633">
    <property type="entry name" value="EAL_dom"/>
</dbReference>
<comment type="caution">
    <text evidence="3">The sequence shown here is derived from an EMBL/GenBank/DDBJ whole genome shotgun (WGS) entry which is preliminary data.</text>
</comment>
<dbReference type="GO" id="GO:0071111">
    <property type="term" value="F:cyclic-guanylate-specific phosphodiesterase activity"/>
    <property type="evidence" value="ECO:0007669"/>
    <property type="project" value="UniProtKB-EC"/>
</dbReference>
<dbReference type="Gene3D" id="3.30.70.270">
    <property type="match status" value="1"/>
</dbReference>
<dbReference type="Pfam" id="PF00563">
    <property type="entry name" value="EAL"/>
    <property type="match status" value="1"/>
</dbReference>
<organism evidence="3 4">
    <name type="scientific">Lachnospira intestinalis</name>
    <dbReference type="NCBI Taxonomy" id="3133158"/>
    <lineage>
        <taxon>Bacteria</taxon>
        <taxon>Bacillati</taxon>
        <taxon>Bacillota</taxon>
        <taxon>Clostridia</taxon>
        <taxon>Lachnospirales</taxon>
        <taxon>Lachnospiraceae</taxon>
        <taxon>Lachnospira</taxon>
    </lineage>
</organism>
<reference evidence="3" key="1">
    <citation type="submission" date="2024-03" db="EMBL/GenBank/DDBJ databases">
        <title>Human intestinal bacterial collection.</title>
        <authorList>
            <person name="Pauvert C."/>
            <person name="Hitch T.C.A."/>
            <person name="Clavel T."/>
        </authorList>
    </citation>
    <scope>NUCLEOTIDE SEQUENCE [LARGE SCALE GENOMIC DNA]</scope>
    <source>
        <strain evidence="3">CLA-AA-H89B</strain>
    </source>
</reference>
<dbReference type="PROSITE" id="PS50883">
    <property type="entry name" value="EAL"/>
    <property type="match status" value="1"/>
</dbReference>
<dbReference type="SMART" id="SM00267">
    <property type="entry name" value="GGDEF"/>
    <property type="match status" value="1"/>
</dbReference>
<dbReference type="Pfam" id="PF00990">
    <property type="entry name" value="GGDEF"/>
    <property type="match status" value="1"/>
</dbReference>
<name>A0ABV1H3S3_9FIRM</name>
<dbReference type="SUPFAM" id="SSF55073">
    <property type="entry name" value="Nucleotide cyclase"/>
    <property type="match status" value="1"/>
</dbReference>
<feature type="domain" description="EAL" evidence="1">
    <location>
        <begin position="203"/>
        <end position="456"/>
    </location>
</feature>
<protein>
    <submittedName>
        <fullName evidence="3">GGDEF domain-containing phosphodiesterase</fullName>
        <ecNumber evidence="3">3.1.4.52</ecNumber>
    </submittedName>
</protein>
<dbReference type="CDD" id="cd01948">
    <property type="entry name" value="EAL"/>
    <property type="match status" value="1"/>
</dbReference>
<evidence type="ECO:0000259" key="2">
    <source>
        <dbReference type="PROSITE" id="PS50887"/>
    </source>
</evidence>
<proteinExistence type="predicted"/>
<evidence type="ECO:0000313" key="3">
    <source>
        <dbReference type="EMBL" id="MEQ2554027.1"/>
    </source>
</evidence>
<dbReference type="InterPro" id="IPR043128">
    <property type="entry name" value="Rev_trsase/Diguanyl_cyclase"/>
</dbReference>
<gene>
    <name evidence="3" type="ORF">WMO37_03230</name>
</gene>
<evidence type="ECO:0000259" key="1">
    <source>
        <dbReference type="PROSITE" id="PS50883"/>
    </source>
</evidence>
<keyword evidence="4" id="KW-1185">Reference proteome</keyword>
<dbReference type="NCBIfam" id="TIGR00254">
    <property type="entry name" value="GGDEF"/>
    <property type="match status" value="1"/>
</dbReference>
<dbReference type="InterPro" id="IPR035919">
    <property type="entry name" value="EAL_sf"/>
</dbReference>
<sequence length="459" mass="53493">MSRQEEDTKAEISPMMTEQGREELYLYSLRKMAEERADSDRAALTGLYGPKSFFFKANECMQQHEKLQYALIRMDIYRFKTVNEFCGRQQGDKLLQYIADCIREYESDMSVVGHLRADIFTICLPFKNKKQLSDIAVALHEKICAYPLFCKALPAFGICISKNHMDISLMCDYADMALQKIKGKAYAIYEFYDDKMRKEMMREKRIENNVAMALRDEEFKVYIQPKVDMRSGEIIGGEALIRWHSVKEGIIYPDEFIPVLEKSGYIVDVDAYVWEKVFAAIHIWKTGGITPVPISVNVSRSHVYQKSFAGVLEKLAQQYDVEPYYVPLEVTESMFTEYVDKLYKNITRLQSAGFRFSMDDFGAGYSSLNMLKDEPVDEVKIDRFFLKDIKKEKSQIVIRNVIHMIQELQLDMIVEGIETKEQAELLMNYGSYKAQGYYYYKPMPMTEFEQLLIKQQKGL</sequence>
<dbReference type="SMART" id="SM00052">
    <property type="entry name" value="EAL"/>
    <property type="match status" value="1"/>
</dbReference>
<dbReference type="InterPro" id="IPR029787">
    <property type="entry name" value="Nucleotide_cyclase"/>
</dbReference>
<dbReference type="SUPFAM" id="SSF141868">
    <property type="entry name" value="EAL domain-like"/>
    <property type="match status" value="1"/>
</dbReference>
<dbReference type="InterPro" id="IPR000160">
    <property type="entry name" value="GGDEF_dom"/>
</dbReference>
<dbReference type="Proteomes" id="UP001546774">
    <property type="component" value="Unassembled WGS sequence"/>
</dbReference>
<dbReference type="PANTHER" id="PTHR33121:SF70">
    <property type="entry name" value="SIGNALING PROTEIN YKOW"/>
    <property type="match status" value="1"/>
</dbReference>